<dbReference type="SUPFAM" id="SSF54826">
    <property type="entry name" value="Enolase N-terminal domain-like"/>
    <property type="match status" value="1"/>
</dbReference>
<feature type="binding site" evidence="6">
    <location>
        <position position="176"/>
    </location>
    <ligand>
        <name>Mg(2+)</name>
        <dbReference type="ChEBI" id="CHEBI:18420"/>
    </ligand>
</feature>
<evidence type="ECO:0000256" key="1">
    <source>
        <dbReference type="ARBA" id="ARBA00008031"/>
    </source>
</evidence>
<evidence type="ECO:0000313" key="9">
    <source>
        <dbReference type="EMBL" id="WND01490.1"/>
    </source>
</evidence>
<evidence type="ECO:0000259" key="8">
    <source>
        <dbReference type="SMART" id="SM00922"/>
    </source>
</evidence>
<dbReference type="EC" id="5.1.1.-" evidence="7"/>
<keyword evidence="2 6" id="KW-0479">Metal-binding</keyword>
<dbReference type="SFLD" id="SFLDG00180">
    <property type="entry name" value="muconate_cycloisomerase"/>
    <property type="match status" value="1"/>
</dbReference>
<evidence type="ECO:0000256" key="6">
    <source>
        <dbReference type="PIRSR" id="PIRSR634603-3"/>
    </source>
</evidence>
<dbReference type="SFLD" id="SFLDS00001">
    <property type="entry name" value="Enolase"/>
    <property type="match status" value="1"/>
</dbReference>
<organism evidence="9 10">
    <name type="scientific">Temperatibacter marinus</name>
    <dbReference type="NCBI Taxonomy" id="1456591"/>
    <lineage>
        <taxon>Bacteria</taxon>
        <taxon>Pseudomonadati</taxon>
        <taxon>Pseudomonadota</taxon>
        <taxon>Alphaproteobacteria</taxon>
        <taxon>Kordiimonadales</taxon>
        <taxon>Temperatibacteraceae</taxon>
        <taxon>Temperatibacter</taxon>
    </lineage>
</organism>
<evidence type="ECO:0000256" key="7">
    <source>
        <dbReference type="RuleBase" id="RU366006"/>
    </source>
</evidence>
<accession>A0AA52H9A5</accession>
<protein>
    <recommendedName>
        <fullName evidence="7">Dipeptide epimerase</fullName>
        <ecNumber evidence="7">5.1.1.-</ecNumber>
    </recommendedName>
</protein>
<dbReference type="GO" id="GO:0046872">
    <property type="term" value="F:metal ion binding"/>
    <property type="evidence" value="ECO:0007669"/>
    <property type="project" value="UniProtKB-KW"/>
</dbReference>
<evidence type="ECO:0000313" key="10">
    <source>
        <dbReference type="Proteomes" id="UP001268683"/>
    </source>
</evidence>
<dbReference type="Gene3D" id="3.30.390.10">
    <property type="entry name" value="Enolase-like, N-terminal domain"/>
    <property type="match status" value="1"/>
</dbReference>
<dbReference type="InterPro" id="IPR013341">
    <property type="entry name" value="Mandelate_racemase_N_dom"/>
</dbReference>
<dbReference type="InterPro" id="IPR029017">
    <property type="entry name" value="Enolase-like_N"/>
</dbReference>
<keyword evidence="10" id="KW-1185">Reference proteome</keyword>
<comment type="cofactor">
    <cofactor evidence="6 7">
        <name>Mg(2+)</name>
        <dbReference type="ChEBI" id="CHEBI:18420"/>
    </cofactor>
    <text evidence="6 7">Binds 1 Mg(2+) ion per subunit.</text>
</comment>
<evidence type="ECO:0000256" key="4">
    <source>
        <dbReference type="ARBA" id="ARBA00023235"/>
    </source>
</evidence>
<dbReference type="Pfam" id="PF02746">
    <property type="entry name" value="MR_MLE_N"/>
    <property type="match status" value="1"/>
</dbReference>
<proteinExistence type="inferred from homology"/>
<dbReference type="InterPro" id="IPR013342">
    <property type="entry name" value="Mandelate_racemase_C"/>
</dbReference>
<name>A0AA52H9A5_9PROT</name>
<comment type="similarity">
    <text evidence="1 7">Belongs to the mandelate racemase/muconate lactonizing enzyme family.</text>
</comment>
<evidence type="ECO:0000256" key="2">
    <source>
        <dbReference type="ARBA" id="ARBA00022723"/>
    </source>
</evidence>
<dbReference type="SUPFAM" id="SSF51604">
    <property type="entry name" value="Enolase C-terminal domain-like"/>
    <property type="match status" value="1"/>
</dbReference>
<dbReference type="InterPro" id="IPR034593">
    <property type="entry name" value="DgoD-like"/>
</dbReference>
<dbReference type="GO" id="GO:0016855">
    <property type="term" value="F:racemase and epimerase activity, acting on amino acids and derivatives"/>
    <property type="evidence" value="ECO:0007669"/>
    <property type="project" value="UniProtKB-UniRule"/>
</dbReference>
<dbReference type="InterPro" id="IPR029065">
    <property type="entry name" value="Enolase_C-like"/>
</dbReference>
<dbReference type="Proteomes" id="UP001268683">
    <property type="component" value="Chromosome"/>
</dbReference>
<dbReference type="AlphaFoldDB" id="A0AA52H9A5"/>
<dbReference type="InterPro" id="IPR034603">
    <property type="entry name" value="Dipeptide_epimerase"/>
</dbReference>
<keyword evidence="4 7" id="KW-0413">Isomerase</keyword>
<dbReference type="RefSeq" id="WP_310797318.1">
    <property type="nucleotide sequence ID" value="NZ_CP123872.1"/>
</dbReference>
<dbReference type="PANTHER" id="PTHR48080:SF3">
    <property type="entry name" value="ENOLASE SUPERFAMILY MEMBER DDB_G0284701"/>
    <property type="match status" value="1"/>
</dbReference>
<dbReference type="SMART" id="SM00922">
    <property type="entry name" value="MR_MLE"/>
    <property type="match status" value="1"/>
</dbReference>
<feature type="domain" description="Mandelate racemase/muconate lactonizing enzyme C-terminal" evidence="8">
    <location>
        <begin position="132"/>
        <end position="223"/>
    </location>
</feature>
<sequence>MTIIKGRVQADSFQIDGIFRIARGSKTAAEVVTVTLSDGTYSGRGECVPYARYGESLTSVCEQIQAILKEIEAGLTREKLQSVMPAGAARNAVDCALWDLEAKREGSRVWELLGLPQPDDLVTAYTISYDDPIIMEQKARDAAARPLLKVKLASSDDVPRIAAVRRGAPQSEIMLDANEGWSAQDYASIMQGLEPYNILAIEQPLPASHDQALKSLPHPIPLIADESAHTSDRLPDLIGLYDMINIKLDKTGGLTEALKLKQKAEEAGMDIMVGCMVGSSLAMAPAMVLAHDAKLVDLDGPLLLSEDRNTPLTFDGSLMKTPSVALWG</sequence>
<feature type="binding site" evidence="6">
    <location>
        <position position="225"/>
    </location>
    <ligand>
        <name>Mg(2+)</name>
        <dbReference type="ChEBI" id="CHEBI:18420"/>
    </ligand>
</feature>
<dbReference type="InterPro" id="IPR036849">
    <property type="entry name" value="Enolase-like_C_sf"/>
</dbReference>
<dbReference type="Gene3D" id="3.20.20.120">
    <property type="entry name" value="Enolase-like C-terminal domain"/>
    <property type="match status" value="1"/>
</dbReference>
<dbReference type="EMBL" id="CP123872">
    <property type="protein sequence ID" value="WND01490.1"/>
    <property type="molecule type" value="Genomic_DNA"/>
</dbReference>
<dbReference type="SFLD" id="SFLDF00010">
    <property type="entry name" value="dipeptide_epimerase"/>
    <property type="match status" value="1"/>
</dbReference>
<dbReference type="CDD" id="cd03319">
    <property type="entry name" value="L-Ala-DL-Glu_epimerase"/>
    <property type="match status" value="1"/>
</dbReference>
<gene>
    <name evidence="9" type="ORF">QGN29_07945</name>
</gene>
<dbReference type="KEGG" id="tmk:QGN29_07945"/>
<feature type="binding site" evidence="6">
    <location>
        <position position="202"/>
    </location>
    <ligand>
        <name>Mg(2+)</name>
        <dbReference type="ChEBI" id="CHEBI:18420"/>
    </ligand>
</feature>
<feature type="active site" description="Proton acceptor; specific for (R)-substrate epimerization" evidence="5">
    <location>
        <position position="151"/>
    </location>
</feature>
<reference evidence="9" key="1">
    <citation type="submission" date="2023-04" db="EMBL/GenBank/DDBJ databases">
        <title>Complete genome sequence of Temperatibacter marinus.</title>
        <authorList>
            <person name="Rong J.-C."/>
            <person name="Yi M.-L."/>
            <person name="Zhao Q."/>
        </authorList>
    </citation>
    <scope>NUCLEOTIDE SEQUENCE</scope>
    <source>
        <strain evidence="9">NBRC 110045</strain>
    </source>
</reference>
<dbReference type="NCBIfam" id="NF042940">
    <property type="entry name" value="racemase_DgcA"/>
    <property type="match status" value="1"/>
</dbReference>
<evidence type="ECO:0000256" key="5">
    <source>
        <dbReference type="PIRSR" id="PIRSR634603-1"/>
    </source>
</evidence>
<dbReference type="PANTHER" id="PTHR48080">
    <property type="entry name" value="D-GALACTONATE DEHYDRATASE-RELATED"/>
    <property type="match status" value="1"/>
</dbReference>
<feature type="active site" description="Proton acceptor; specific for (S)-substrate epimerization" evidence="5">
    <location>
        <position position="247"/>
    </location>
</feature>
<dbReference type="Pfam" id="PF13378">
    <property type="entry name" value="MR_MLE_C"/>
    <property type="match status" value="1"/>
</dbReference>
<evidence type="ECO:0000256" key="3">
    <source>
        <dbReference type="ARBA" id="ARBA00022842"/>
    </source>
</evidence>
<keyword evidence="3 6" id="KW-0460">Magnesium</keyword>